<evidence type="ECO:0000256" key="1">
    <source>
        <dbReference type="ARBA" id="ARBA00022801"/>
    </source>
</evidence>
<dbReference type="InterPro" id="IPR032466">
    <property type="entry name" value="Metal_Hydrolase"/>
</dbReference>
<organism evidence="3 4">
    <name type="scientific">Candidatus Daviesbacteria bacterium GW2011_GWC2_40_12</name>
    <dbReference type="NCBI Taxonomy" id="1618431"/>
    <lineage>
        <taxon>Bacteria</taxon>
        <taxon>Candidatus Daviesiibacteriota</taxon>
    </lineage>
</organism>
<evidence type="ECO:0000256" key="2">
    <source>
        <dbReference type="PIRSR" id="PIRSR005902-1"/>
    </source>
</evidence>
<feature type="binding site" evidence="2">
    <location>
        <position position="6"/>
    </location>
    <ligand>
        <name>a divalent metal cation</name>
        <dbReference type="ChEBI" id="CHEBI:60240"/>
        <label>1</label>
    </ligand>
</feature>
<dbReference type="PANTHER" id="PTHR46124:SF2">
    <property type="entry name" value="D-AMINOACYL-TRNA DEACYLASE"/>
    <property type="match status" value="1"/>
</dbReference>
<dbReference type="PIRSF" id="PIRSF005902">
    <property type="entry name" value="DNase_TatD"/>
    <property type="match status" value="1"/>
</dbReference>
<dbReference type="PATRIC" id="fig|1618431.3.peg.582"/>
<dbReference type="PROSITE" id="PS01091">
    <property type="entry name" value="TATD_3"/>
    <property type="match status" value="1"/>
</dbReference>
<dbReference type="GO" id="GO:0016788">
    <property type="term" value="F:hydrolase activity, acting on ester bonds"/>
    <property type="evidence" value="ECO:0007669"/>
    <property type="project" value="InterPro"/>
</dbReference>
<comment type="caution">
    <text evidence="3">The sequence shown here is derived from an EMBL/GenBank/DDBJ whole genome shotgun (WGS) entry which is preliminary data.</text>
</comment>
<sequence>MLIDTHAHLYWESYQNDLDLVIQRAKDAGITAIINVGVDIEKSREALQICEKLDMSGVEGYSTVAIHPHEAAKYISNETLKNDTQQLEQIYLSNPKKVVGIGECGLDYFFESNPGFIPPSITIDEVKVLQKKLLQAQVDLAKKLNLPLIIHCRDDRSKDPENSEAWDDTLEILGDQSAILHCYSGLSHNTSYILHTTNLTVSFAGNITYPKNEYLREAVKLLPLDRIVLETDSPFYEPSSVKEIAELIADLKGVSFEEVASQTTQNAKSVFNI</sequence>
<feature type="binding site" evidence="2">
    <location>
        <position position="103"/>
    </location>
    <ligand>
        <name>a divalent metal cation</name>
        <dbReference type="ChEBI" id="CHEBI:60240"/>
        <label>1</label>
    </ligand>
</feature>
<keyword evidence="2" id="KW-0479">Metal-binding</keyword>
<feature type="binding site" evidence="2">
    <location>
        <position position="232"/>
    </location>
    <ligand>
        <name>a divalent metal cation</name>
        <dbReference type="ChEBI" id="CHEBI:60240"/>
        <label>1</label>
    </ligand>
</feature>
<dbReference type="CDD" id="cd01310">
    <property type="entry name" value="TatD_DNAse"/>
    <property type="match status" value="1"/>
</dbReference>
<name>A0A0G0T4I5_9BACT</name>
<dbReference type="InterPro" id="IPR018228">
    <property type="entry name" value="DNase_TatD-rel_CS"/>
</dbReference>
<dbReference type="Gene3D" id="3.20.20.140">
    <property type="entry name" value="Metal-dependent hydrolases"/>
    <property type="match status" value="1"/>
</dbReference>
<reference evidence="3 4" key="1">
    <citation type="journal article" date="2015" name="Nature">
        <title>rRNA introns, odd ribosomes, and small enigmatic genomes across a large radiation of phyla.</title>
        <authorList>
            <person name="Brown C.T."/>
            <person name="Hug L.A."/>
            <person name="Thomas B.C."/>
            <person name="Sharon I."/>
            <person name="Castelle C.J."/>
            <person name="Singh A."/>
            <person name="Wilkins M.J."/>
            <person name="Williams K.H."/>
            <person name="Banfield J.F."/>
        </authorList>
    </citation>
    <scope>NUCLEOTIDE SEQUENCE [LARGE SCALE GENOMIC DNA]</scope>
</reference>
<dbReference type="Pfam" id="PF01026">
    <property type="entry name" value="TatD_DNase"/>
    <property type="match status" value="1"/>
</dbReference>
<gene>
    <name evidence="3" type="ORF">UT77_C0004G0019</name>
</gene>
<dbReference type="PANTHER" id="PTHR46124">
    <property type="entry name" value="D-AMINOACYL-TRNA DEACYLASE"/>
    <property type="match status" value="1"/>
</dbReference>
<proteinExistence type="predicted"/>
<feature type="binding site" evidence="2">
    <location>
        <position position="181"/>
    </location>
    <ligand>
        <name>a divalent metal cation</name>
        <dbReference type="ChEBI" id="CHEBI:60240"/>
        <label>2</label>
    </ligand>
</feature>
<protein>
    <submittedName>
        <fullName evidence="3">Hydrolase, TatD family</fullName>
    </submittedName>
</protein>
<dbReference type="EMBL" id="LBYB01000004">
    <property type="protein sequence ID" value="KKR42035.1"/>
    <property type="molecule type" value="Genomic_DNA"/>
</dbReference>
<dbReference type="InterPro" id="IPR001130">
    <property type="entry name" value="TatD-like"/>
</dbReference>
<feature type="binding site" evidence="2">
    <location>
        <position position="8"/>
    </location>
    <ligand>
        <name>a divalent metal cation</name>
        <dbReference type="ChEBI" id="CHEBI:60240"/>
        <label>1</label>
    </ligand>
</feature>
<dbReference type="AlphaFoldDB" id="A0A0G0T4I5"/>
<dbReference type="GO" id="GO:0046872">
    <property type="term" value="F:metal ion binding"/>
    <property type="evidence" value="ECO:0007669"/>
    <property type="project" value="UniProtKB-KW"/>
</dbReference>
<dbReference type="Proteomes" id="UP000034881">
    <property type="component" value="Unassembled WGS sequence"/>
</dbReference>
<dbReference type="SUPFAM" id="SSF51556">
    <property type="entry name" value="Metallo-dependent hydrolases"/>
    <property type="match status" value="1"/>
</dbReference>
<evidence type="ECO:0000313" key="4">
    <source>
        <dbReference type="Proteomes" id="UP000034881"/>
    </source>
</evidence>
<keyword evidence="1 3" id="KW-0378">Hydrolase</keyword>
<accession>A0A0G0T4I5</accession>
<feature type="binding site" evidence="2">
    <location>
        <position position="151"/>
    </location>
    <ligand>
        <name>a divalent metal cation</name>
        <dbReference type="ChEBI" id="CHEBI:60240"/>
        <label>2</label>
    </ligand>
</feature>
<evidence type="ECO:0000313" key="3">
    <source>
        <dbReference type="EMBL" id="KKR42035.1"/>
    </source>
</evidence>